<name>A0ABT0YLM8_9BURK</name>
<feature type="transmembrane region" description="Helical" evidence="1">
    <location>
        <begin position="89"/>
        <end position="116"/>
    </location>
</feature>
<dbReference type="Proteomes" id="UP001165541">
    <property type="component" value="Unassembled WGS sequence"/>
</dbReference>
<dbReference type="InterPro" id="IPR050640">
    <property type="entry name" value="Bact_2-comp_sensor_kinase"/>
</dbReference>
<dbReference type="PANTHER" id="PTHR34220:SF9">
    <property type="entry name" value="SIGNAL TRANSDUCTION HISTIDINE KINASE INTERNAL REGION DOMAIN-CONTAINING PROTEIN"/>
    <property type="match status" value="1"/>
</dbReference>
<evidence type="ECO:0000313" key="3">
    <source>
        <dbReference type="EMBL" id="MCM5679620.1"/>
    </source>
</evidence>
<sequence length="362" mass="39738">MPPAAIDIARRSPATPLSWAVAAAWAGFWLLMVAAEVQNHPQGGWQAIWRALAQEGSSALVATLVLLAQWRAAGRMDRWLHRPARWFGAVLALTAPLALVFVPLVHALRLGLYAAAGTGYPHEPLSAVFFRETVRFAIFYLLFCGVQFGARSYLAWTRARLQAEREQALAREAQLLQLTQQLQPHFLFNALNTVSSLIHTDPDRADLLLTRLASLLRAATDLAQRPQHALGDELQLLTAYADIMCERFGDRVSIDWDVDDTARACAVPTLSLQPLLENCFRHVVEQRLEPTRLVVRARALPGRLQLSVHDDGGRLAQPVVFGVGLGNLQRRLDALHGQAASLRLSPADGGGVIVTVELPCAC</sequence>
<dbReference type="Pfam" id="PF06580">
    <property type="entry name" value="His_kinase"/>
    <property type="match status" value="1"/>
</dbReference>
<keyword evidence="3" id="KW-0808">Transferase</keyword>
<keyword evidence="1" id="KW-0812">Transmembrane</keyword>
<proteinExistence type="predicted"/>
<keyword evidence="3" id="KW-0418">Kinase</keyword>
<accession>A0ABT0YLM8</accession>
<reference evidence="3" key="1">
    <citation type="submission" date="2022-05" db="EMBL/GenBank/DDBJ databases">
        <title>Schlegelella sp. nov., isolated from mangrove soil.</title>
        <authorList>
            <person name="Liu Y."/>
            <person name="Ge X."/>
            <person name="Liu W."/>
        </authorList>
    </citation>
    <scope>NUCLEOTIDE SEQUENCE</scope>
    <source>
        <strain evidence="3">S2-27</strain>
    </source>
</reference>
<dbReference type="InterPro" id="IPR036890">
    <property type="entry name" value="HATPase_C_sf"/>
</dbReference>
<keyword evidence="4" id="KW-1185">Reference proteome</keyword>
<evidence type="ECO:0000256" key="1">
    <source>
        <dbReference type="SAM" id="Phobius"/>
    </source>
</evidence>
<dbReference type="EMBL" id="JAMKFE010000004">
    <property type="protein sequence ID" value="MCM5679620.1"/>
    <property type="molecule type" value="Genomic_DNA"/>
</dbReference>
<dbReference type="Gene3D" id="3.30.565.10">
    <property type="entry name" value="Histidine kinase-like ATPase, C-terminal domain"/>
    <property type="match status" value="1"/>
</dbReference>
<feature type="domain" description="Signal transduction histidine kinase internal region" evidence="2">
    <location>
        <begin position="173"/>
        <end position="252"/>
    </location>
</feature>
<keyword evidence="1" id="KW-0472">Membrane</keyword>
<evidence type="ECO:0000313" key="4">
    <source>
        <dbReference type="Proteomes" id="UP001165541"/>
    </source>
</evidence>
<gene>
    <name evidence="3" type="ORF">M8A51_08750</name>
</gene>
<dbReference type="SUPFAM" id="SSF55874">
    <property type="entry name" value="ATPase domain of HSP90 chaperone/DNA topoisomerase II/histidine kinase"/>
    <property type="match status" value="1"/>
</dbReference>
<dbReference type="RefSeq" id="WP_251777820.1">
    <property type="nucleotide sequence ID" value="NZ_JAMKFE010000004.1"/>
</dbReference>
<evidence type="ECO:0000259" key="2">
    <source>
        <dbReference type="Pfam" id="PF06580"/>
    </source>
</evidence>
<feature type="transmembrane region" description="Helical" evidence="1">
    <location>
        <begin position="17"/>
        <end position="35"/>
    </location>
</feature>
<dbReference type="PANTHER" id="PTHR34220">
    <property type="entry name" value="SENSOR HISTIDINE KINASE YPDA"/>
    <property type="match status" value="1"/>
</dbReference>
<organism evidence="3 4">
    <name type="scientific">Caldimonas mangrovi</name>
    <dbReference type="NCBI Taxonomy" id="2944811"/>
    <lineage>
        <taxon>Bacteria</taxon>
        <taxon>Pseudomonadati</taxon>
        <taxon>Pseudomonadota</taxon>
        <taxon>Betaproteobacteria</taxon>
        <taxon>Burkholderiales</taxon>
        <taxon>Sphaerotilaceae</taxon>
        <taxon>Caldimonas</taxon>
    </lineage>
</organism>
<protein>
    <submittedName>
        <fullName evidence="3">Histidine kinase</fullName>
    </submittedName>
</protein>
<feature type="transmembrane region" description="Helical" evidence="1">
    <location>
        <begin position="136"/>
        <end position="156"/>
    </location>
</feature>
<keyword evidence="1" id="KW-1133">Transmembrane helix</keyword>
<dbReference type="GO" id="GO:0016301">
    <property type="term" value="F:kinase activity"/>
    <property type="evidence" value="ECO:0007669"/>
    <property type="project" value="UniProtKB-KW"/>
</dbReference>
<dbReference type="InterPro" id="IPR010559">
    <property type="entry name" value="Sig_transdc_His_kin_internal"/>
</dbReference>
<comment type="caution">
    <text evidence="3">The sequence shown here is derived from an EMBL/GenBank/DDBJ whole genome shotgun (WGS) entry which is preliminary data.</text>
</comment>